<dbReference type="AlphaFoldDB" id="A0A6A6YWT8"/>
<feature type="domain" description="SRR1-like" evidence="1">
    <location>
        <begin position="299"/>
        <end position="397"/>
    </location>
</feature>
<proteinExistence type="predicted"/>
<name>A0A6A6YWT8_9PEZI</name>
<organism evidence="2">
    <name type="scientific">Mytilinidion resinicola</name>
    <dbReference type="NCBI Taxonomy" id="574789"/>
    <lineage>
        <taxon>Eukaryota</taxon>
        <taxon>Fungi</taxon>
        <taxon>Dikarya</taxon>
        <taxon>Ascomycota</taxon>
        <taxon>Pezizomycotina</taxon>
        <taxon>Dothideomycetes</taxon>
        <taxon>Pleosporomycetidae</taxon>
        <taxon>Mytilinidiales</taxon>
        <taxon>Mytilinidiaceae</taxon>
        <taxon>Mytilinidion</taxon>
    </lineage>
</organism>
<gene>
    <name evidence="2 4" type="ORF">BDZ99DRAFT_517172</name>
</gene>
<dbReference type="GeneID" id="54466040"/>
<dbReference type="RefSeq" id="XP_033579827.1">
    <property type="nucleotide sequence ID" value="XM_033725147.1"/>
</dbReference>
<reference evidence="4" key="2">
    <citation type="submission" date="2020-04" db="EMBL/GenBank/DDBJ databases">
        <authorList>
            <consortium name="NCBI Genome Project"/>
        </authorList>
    </citation>
    <scope>NUCLEOTIDE SEQUENCE</scope>
    <source>
        <strain evidence="4">CBS 304.34</strain>
    </source>
</reference>
<dbReference type="Pfam" id="PF07985">
    <property type="entry name" value="SRR1"/>
    <property type="match status" value="3"/>
</dbReference>
<evidence type="ECO:0000313" key="3">
    <source>
        <dbReference type="Proteomes" id="UP000504636"/>
    </source>
</evidence>
<reference evidence="4" key="3">
    <citation type="submission" date="2025-04" db="UniProtKB">
        <authorList>
            <consortium name="RefSeq"/>
        </authorList>
    </citation>
    <scope>IDENTIFICATION</scope>
    <source>
        <strain evidence="4">CBS 304.34</strain>
    </source>
</reference>
<dbReference type="PANTHER" id="PTHR42080:SF1">
    <property type="entry name" value="SRR1-LIKE DOMAIN-CONTAINING PROTEIN"/>
    <property type="match status" value="1"/>
</dbReference>
<dbReference type="OrthoDB" id="5318346at2759"/>
<evidence type="ECO:0000313" key="4">
    <source>
        <dbReference type="RefSeq" id="XP_033579827.1"/>
    </source>
</evidence>
<dbReference type="InterPro" id="IPR012942">
    <property type="entry name" value="SRR1-like"/>
</dbReference>
<keyword evidence="3" id="KW-1185">Reference proteome</keyword>
<feature type="domain" description="SRR1-like" evidence="1">
    <location>
        <begin position="514"/>
        <end position="609"/>
    </location>
</feature>
<feature type="domain" description="SRR1-like" evidence="1">
    <location>
        <begin position="65"/>
        <end position="191"/>
    </location>
</feature>
<dbReference type="Proteomes" id="UP000504636">
    <property type="component" value="Unplaced"/>
</dbReference>
<reference evidence="2 4" key="1">
    <citation type="journal article" date="2020" name="Stud. Mycol.">
        <title>101 Dothideomycetes genomes: a test case for predicting lifestyles and emergence of pathogens.</title>
        <authorList>
            <person name="Haridas S."/>
            <person name="Albert R."/>
            <person name="Binder M."/>
            <person name="Bloem J."/>
            <person name="Labutti K."/>
            <person name="Salamov A."/>
            <person name="Andreopoulos B."/>
            <person name="Baker S."/>
            <person name="Barry K."/>
            <person name="Bills G."/>
            <person name="Bluhm B."/>
            <person name="Cannon C."/>
            <person name="Castanera R."/>
            <person name="Culley D."/>
            <person name="Daum C."/>
            <person name="Ezra D."/>
            <person name="Gonzalez J."/>
            <person name="Henrissat B."/>
            <person name="Kuo A."/>
            <person name="Liang C."/>
            <person name="Lipzen A."/>
            <person name="Lutzoni F."/>
            <person name="Magnuson J."/>
            <person name="Mondo S."/>
            <person name="Nolan M."/>
            <person name="Ohm R."/>
            <person name="Pangilinan J."/>
            <person name="Park H.-J."/>
            <person name="Ramirez L."/>
            <person name="Alfaro M."/>
            <person name="Sun H."/>
            <person name="Tritt A."/>
            <person name="Yoshinaga Y."/>
            <person name="Zwiers L.-H."/>
            <person name="Turgeon B."/>
            <person name="Goodwin S."/>
            <person name="Spatafora J."/>
            <person name="Crous P."/>
            <person name="Grigoriev I."/>
        </authorList>
    </citation>
    <scope>NUCLEOTIDE SEQUENCE</scope>
    <source>
        <strain evidence="2 4">CBS 304.34</strain>
    </source>
</reference>
<evidence type="ECO:0000313" key="2">
    <source>
        <dbReference type="EMBL" id="KAF2812863.1"/>
    </source>
</evidence>
<accession>A0A6A6YWT8</accession>
<protein>
    <recommendedName>
        <fullName evidence="1">SRR1-like domain-containing protein</fullName>
    </recommendedName>
</protein>
<sequence>MATYTMPSILVIRESNQILPEKMWTKNQSSGPPTINPAKEVTDIRKRIENVRGSNKLVRNLKAVVQNHVEPIDNALLLGLGCYWFQDDEHEGHRPFLGQLVIFLDLIKFVSNIQAQVEPRKSITMFTADPSFEDLDVTILNHYNVKVVPHAATYQGHVGSSTFVFSAYAYHDIEAGVVRQRPGLYLGTDCKKRFEFYDQQINCSGAADREVWLQVVQGRDSFEKFAEQHSEMKFPDASGTPRDSKAYRARISRASEGMEGHSILMGSSKIASSSVRSHRHRGSTRTGSMKSPRGPGWYAKRMYQLLVFLDVADYLSGAQSGQKIKMIASDPAFDDIDKKFLGGLNIEIIDMSSADSTYENQWNVGPSTFVFAAHIPFEVDLDIVSRNPGLYLGPDWKGRPNFFYHPDHAIERKTYEVLLHGCIEKVFPSAINNIDRTKAIPEGWEELERLTLGAVESMCFYWPKKYSTEEQAELPMPGEHYAMHFIRCQNAWNSSRFRSELRTLLCKEFEYGQFIDTAVLLGMGSISDQHRPGQYNKNTTLNQLVIFLDIVEYLSDAHGGRKLKILASDPNFHEIDKKMLQDLGIQIIHENDCELESGPSSFVFAAKLPRWHDVKVISQEPGLYLGPSQVTRKRNIGPESVSVERPWGTEMVSCSQVYEDFFQQRIESFFPSVERYGEVVNTPEGWQSLKKLTGGAVTWMAFYWLKIEAFDRRLEFLNLMSP</sequence>
<evidence type="ECO:0000259" key="1">
    <source>
        <dbReference type="Pfam" id="PF07985"/>
    </source>
</evidence>
<dbReference type="EMBL" id="MU003696">
    <property type="protein sequence ID" value="KAF2812863.1"/>
    <property type="molecule type" value="Genomic_DNA"/>
</dbReference>
<dbReference type="PANTHER" id="PTHR42080">
    <property type="entry name" value="SRR1 DOMAIN-CONTAINING PROTEIN"/>
    <property type="match status" value="1"/>
</dbReference>